<keyword evidence="1" id="KW-1133">Transmembrane helix</keyword>
<name>A0ABS5F6P6_9PROT</name>
<evidence type="ECO:0000313" key="2">
    <source>
        <dbReference type="EMBL" id="MBR0668206.1"/>
    </source>
</evidence>
<reference evidence="3" key="1">
    <citation type="journal article" date="2021" name="Syst. Appl. Microbiol.">
        <title>Roseomonas hellenica sp. nov., isolated from roots of wild-growing Alkanna tinctoria.</title>
        <authorList>
            <person name="Rat A."/>
            <person name="Naranjo H.D."/>
            <person name="Lebbe L."/>
            <person name="Cnockaert M."/>
            <person name="Krigas N."/>
            <person name="Grigoriadou K."/>
            <person name="Maloupa E."/>
            <person name="Willems A."/>
        </authorList>
    </citation>
    <scope>NUCLEOTIDE SEQUENCE [LARGE SCALE GENOMIC DNA]</scope>
    <source>
        <strain evidence="3">LMG 31523</strain>
    </source>
</reference>
<keyword evidence="3" id="KW-1185">Reference proteome</keyword>
<dbReference type="PANTHER" id="PTHR30503">
    <property type="entry name" value="INNER MEMBRANE PROTEIN YEDI"/>
    <property type="match status" value="1"/>
</dbReference>
<organism evidence="2 3">
    <name type="scientific">Plastoroseomonas hellenica</name>
    <dbReference type="NCBI Taxonomy" id="2687306"/>
    <lineage>
        <taxon>Bacteria</taxon>
        <taxon>Pseudomonadati</taxon>
        <taxon>Pseudomonadota</taxon>
        <taxon>Alphaproteobacteria</taxon>
        <taxon>Acetobacterales</taxon>
        <taxon>Acetobacteraceae</taxon>
        <taxon>Plastoroseomonas</taxon>
    </lineage>
</organism>
<dbReference type="InterPro" id="IPR008526">
    <property type="entry name" value="YedI"/>
</dbReference>
<dbReference type="Proteomes" id="UP001196870">
    <property type="component" value="Unassembled WGS sequence"/>
</dbReference>
<feature type="transmembrane region" description="Helical" evidence="1">
    <location>
        <begin position="76"/>
        <end position="94"/>
    </location>
</feature>
<dbReference type="PIRSF" id="PIRSF016660">
    <property type="entry name" value="YedI"/>
    <property type="match status" value="1"/>
</dbReference>
<evidence type="ECO:0000256" key="1">
    <source>
        <dbReference type="SAM" id="Phobius"/>
    </source>
</evidence>
<keyword evidence="1" id="KW-0812">Transmembrane</keyword>
<evidence type="ECO:0000313" key="3">
    <source>
        <dbReference type="Proteomes" id="UP001196870"/>
    </source>
</evidence>
<sequence length="355" mass="36064">MSIGLIALLDDIAGLAKVAAASLDDVVTQAAKAGAKAAGVVIDDAAVTPRYVTGFAASRELPIVRRIAVGSLKNKLLFLLPAALALSMLAPWAITPLLMLGGAYLCYEGAEKVLEAIQPHSAHAHEAVVVAAVQDGASLEDTKVSSAIKTDFILSAEIMAIALASVPDTSFWLQAMILAAVGIGITVMVYGGVALIVKADDVGVALAANERPASTLLGLRRASAPSLPASGADRALRPMTRTLGRGLVLGMPPFLKLLGIVGTAAMVWVGGGIVIHGLEAYGMGWLGHALHATAEAGAHALPAIGGAVEWLISAAGSGVFGLLLGGLLIPLTHYVLAPAVKRIRGLGGARTQRAS</sequence>
<feature type="transmembrane region" description="Helical" evidence="1">
    <location>
        <begin position="171"/>
        <end position="197"/>
    </location>
</feature>
<dbReference type="RefSeq" id="WP_211855979.1">
    <property type="nucleotide sequence ID" value="NZ_JAAGBB010000050.1"/>
</dbReference>
<gene>
    <name evidence="2" type="ORF">GXW71_27880</name>
</gene>
<feature type="transmembrane region" description="Helical" evidence="1">
    <location>
        <begin position="310"/>
        <end position="336"/>
    </location>
</feature>
<proteinExistence type="predicted"/>
<dbReference type="EMBL" id="JAAGBB010000050">
    <property type="protein sequence ID" value="MBR0668206.1"/>
    <property type="molecule type" value="Genomic_DNA"/>
</dbReference>
<dbReference type="Pfam" id="PF05661">
    <property type="entry name" value="DUF808"/>
    <property type="match status" value="1"/>
</dbReference>
<comment type="caution">
    <text evidence="2">The sequence shown here is derived from an EMBL/GenBank/DDBJ whole genome shotgun (WGS) entry which is preliminary data.</text>
</comment>
<accession>A0ABS5F6P6</accession>
<keyword evidence="1" id="KW-0472">Membrane</keyword>
<dbReference type="PANTHER" id="PTHR30503:SF3">
    <property type="entry name" value="INNER MEMBRANE PROTEIN YEDI"/>
    <property type="match status" value="1"/>
</dbReference>
<feature type="transmembrane region" description="Helical" evidence="1">
    <location>
        <begin position="254"/>
        <end position="278"/>
    </location>
</feature>
<protein>
    <submittedName>
        <fullName evidence="2">DUF808 domain-containing protein</fullName>
    </submittedName>
</protein>